<dbReference type="EMBL" id="LAVV01004268">
    <property type="protein sequence ID" value="KNZ61566.1"/>
    <property type="molecule type" value="Genomic_DNA"/>
</dbReference>
<evidence type="ECO:0000313" key="2">
    <source>
        <dbReference type="EMBL" id="KNZ61566.1"/>
    </source>
</evidence>
<protein>
    <recommendedName>
        <fullName evidence="4">Retrotransposon gag domain-containing protein</fullName>
    </recommendedName>
</protein>
<comment type="caution">
    <text evidence="2">The sequence shown here is derived from an EMBL/GenBank/DDBJ whole genome shotgun (WGS) entry which is preliminary data.</text>
</comment>
<organism evidence="2 3">
    <name type="scientific">Puccinia sorghi</name>
    <dbReference type="NCBI Taxonomy" id="27349"/>
    <lineage>
        <taxon>Eukaryota</taxon>
        <taxon>Fungi</taxon>
        <taxon>Dikarya</taxon>
        <taxon>Basidiomycota</taxon>
        <taxon>Pucciniomycotina</taxon>
        <taxon>Pucciniomycetes</taxon>
        <taxon>Pucciniales</taxon>
        <taxon>Pucciniaceae</taxon>
        <taxon>Puccinia</taxon>
    </lineage>
</organism>
<gene>
    <name evidence="2" type="ORF">VP01_13842g1</name>
</gene>
<keyword evidence="3" id="KW-1185">Reference proteome</keyword>
<dbReference type="AlphaFoldDB" id="A0A0L6VLB0"/>
<evidence type="ECO:0008006" key="4">
    <source>
        <dbReference type="Google" id="ProtNLM"/>
    </source>
</evidence>
<dbReference type="Proteomes" id="UP000037035">
    <property type="component" value="Unassembled WGS sequence"/>
</dbReference>
<dbReference type="OrthoDB" id="4847360at2759"/>
<reference evidence="2 3" key="1">
    <citation type="submission" date="2015-08" db="EMBL/GenBank/DDBJ databases">
        <title>Next Generation Sequencing and Analysis of the Genome of Puccinia sorghi L Schw, the Causal Agent of Maize Common Rust.</title>
        <authorList>
            <person name="Rochi L."/>
            <person name="Burguener G."/>
            <person name="Darino M."/>
            <person name="Turjanski A."/>
            <person name="Kreff E."/>
            <person name="Dieguez M.J."/>
            <person name="Sacco F."/>
        </authorList>
    </citation>
    <scope>NUCLEOTIDE SEQUENCE [LARGE SCALE GENOMIC DNA]</scope>
    <source>
        <strain evidence="2 3">RO10H11247</strain>
    </source>
</reference>
<accession>A0A0L6VLB0</accession>
<dbReference type="VEuPathDB" id="FungiDB:VP01_13842g1"/>
<evidence type="ECO:0000256" key="1">
    <source>
        <dbReference type="SAM" id="MobiDB-lite"/>
    </source>
</evidence>
<evidence type="ECO:0000313" key="3">
    <source>
        <dbReference type="Proteomes" id="UP000037035"/>
    </source>
</evidence>
<proteinExistence type="predicted"/>
<name>A0A0L6VLB0_9BASI</name>
<sequence>MPSPPLLNQIPLPHPTRLSLPNHNPLTAPTAPLPRCSLPKFLYTRSPTQSVSTDASKVAFAALFMRDYAATWCQPYLNRIFNGEPLDWTDFLKDLEASFFDHNCQQRAEVALGNIHCVKLYAGLQPACPCCWVAQHPAHESLLKRTQ</sequence>
<feature type="region of interest" description="Disordered" evidence="1">
    <location>
        <begin position="1"/>
        <end position="24"/>
    </location>
</feature>